<keyword evidence="2" id="KW-1185">Reference proteome</keyword>
<proteinExistence type="predicted"/>
<gene>
    <name evidence="1" type="ORF">RGQ29_024692</name>
</gene>
<evidence type="ECO:0000313" key="2">
    <source>
        <dbReference type="Proteomes" id="UP001324115"/>
    </source>
</evidence>
<accession>A0AAN7IKV1</accession>
<dbReference type="AlphaFoldDB" id="A0AAN7IKV1"/>
<sequence>MHYNNYGSHGEHYSHQRTYPVTFSTPMMTFELGLIHSYQTSFTSFLRVNILVYMFCTYK</sequence>
<evidence type="ECO:0000313" key="1">
    <source>
        <dbReference type="EMBL" id="KAK4581124.1"/>
    </source>
</evidence>
<dbReference type="Proteomes" id="UP001324115">
    <property type="component" value="Unassembled WGS sequence"/>
</dbReference>
<dbReference type="EMBL" id="JAXUIC010000007">
    <property type="protein sequence ID" value="KAK4581124.1"/>
    <property type="molecule type" value="Genomic_DNA"/>
</dbReference>
<protein>
    <submittedName>
        <fullName evidence="1">Uncharacterized protein</fullName>
    </submittedName>
</protein>
<name>A0AAN7IKV1_QUERU</name>
<organism evidence="1 2">
    <name type="scientific">Quercus rubra</name>
    <name type="common">Northern red oak</name>
    <name type="synonym">Quercus borealis</name>
    <dbReference type="NCBI Taxonomy" id="3512"/>
    <lineage>
        <taxon>Eukaryota</taxon>
        <taxon>Viridiplantae</taxon>
        <taxon>Streptophyta</taxon>
        <taxon>Embryophyta</taxon>
        <taxon>Tracheophyta</taxon>
        <taxon>Spermatophyta</taxon>
        <taxon>Magnoliopsida</taxon>
        <taxon>eudicotyledons</taxon>
        <taxon>Gunneridae</taxon>
        <taxon>Pentapetalae</taxon>
        <taxon>rosids</taxon>
        <taxon>fabids</taxon>
        <taxon>Fagales</taxon>
        <taxon>Fagaceae</taxon>
        <taxon>Quercus</taxon>
    </lineage>
</organism>
<reference evidence="1 2" key="1">
    <citation type="journal article" date="2023" name="G3 (Bethesda)">
        <title>A haplotype-resolved chromosome-scale genome for Quercus rubra L. provides insights into the genetics of adaptive traits for red oak species.</title>
        <authorList>
            <person name="Kapoor B."/>
            <person name="Jenkins J."/>
            <person name="Schmutz J."/>
            <person name="Zhebentyayeva T."/>
            <person name="Kuelheim C."/>
            <person name="Coggeshall M."/>
            <person name="Heim C."/>
            <person name="Lasky J.R."/>
            <person name="Leites L."/>
            <person name="Islam-Faridi N."/>
            <person name="Romero-Severson J."/>
            <person name="DeLeo V.L."/>
            <person name="Lucas S.M."/>
            <person name="Lazic D."/>
            <person name="Gailing O."/>
            <person name="Carlson J."/>
            <person name="Staton M."/>
        </authorList>
    </citation>
    <scope>NUCLEOTIDE SEQUENCE [LARGE SCALE GENOMIC DNA]</scope>
    <source>
        <strain evidence="1">Pseudo-F2</strain>
    </source>
</reference>
<comment type="caution">
    <text evidence="1">The sequence shown here is derived from an EMBL/GenBank/DDBJ whole genome shotgun (WGS) entry which is preliminary data.</text>
</comment>